<feature type="chain" id="PRO_5024882812" description="Zn(2)-C6 fungal-type domain-containing protein" evidence="8">
    <location>
        <begin position="16"/>
        <end position="839"/>
    </location>
</feature>
<keyword evidence="1" id="KW-0479">Metal-binding</keyword>
<dbReference type="Gene3D" id="4.10.240.10">
    <property type="entry name" value="Zn(2)-C6 fungal-type DNA-binding domain"/>
    <property type="match status" value="1"/>
</dbReference>
<dbReference type="GO" id="GO:0001228">
    <property type="term" value="F:DNA-binding transcription activator activity, RNA polymerase II-specific"/>
    <property type="evidence" value="ECO:0007669"/>
    <property type="project" value="TreeGrafter"/>
</dbReference>
<evidence type="ECO:0000256" key="3">
    <source>
        <dbReference type="ARBA" id="ARBA00023015"/>
    </source>
</evidence>
<dbReference type="InterPro" id="IPR051430">
    <property type="entry name" value="Fungal_TF_Env_Response"/>
</dbReference>
<evidence type="ECO:0000256" key="8">
    <source>
        <dbReference type="SAM" id="SignalP"/>
    </source>
</evidence>
<keyword evidence="6" id="KW-0539">Nucleus</keyword>
<dbReference type="SMART" id="SM00906">
    <property type="entry name" value="Fungal_trans"/>
    <property type="match status" value="1"/>
</dbReference>
<evidence type="ECO:0000256" key="2">
    <source>
        <dbReference type="ARBA" id="ARBA00022833"/>
    </source>
</evidence>
<keyword evidence="2" id="KW-0862">Zinc</keyword>
<keyword evidence="8" id="KW-0732">Signal</keyword>
<keyword evidence="5" id="KW-0804">Transcription</keyword>
<feature type="compositionally biased region" description="Polar residues" evidence="7">
    <location>
        <begin position="105"/>
        <end position="124"/>
    </location>
</feature>
<dbReference type="Pfam" id="PF00172">
    <property type="entry name" value="Zn_clus"/>
    <property type="match status" value="1"/>
</dbReference>
<dbReference type="InterPro" id="IPR007219">
    <property type="entry name" value="XnlR_reg_dom"/>
</dbReference>
<accession>A0A5N6K754</accession>
<dbReference type="CDD" id="cd00067">
    <property type="entry name" value="GAL4"/>
    <property type="match status" value="1"/>
</dbReference>
<evidence type="ECO:0000256" key="7">
    <source>
        <dbReference type="SAM" id="MobiDB-lite"/>
    </source>
</evidence>
<comment type="caution">
    <text evidence="10">The sequence shown here is derived from an EMBL/GenBank/DDBJ whole genome shotgun (WGS) entry which is preliminary data.</text>
</comment>
<dbReference type="InterPro" id="IPR036864">
    <property type="entry name" value="Zn2-C6_fun-type_DNA-bd_sf"/>
</dbReference>
<evidence type="ECO:0000256" key="6">
    <source>
        <dbReference type="ARBA" id="ARBA00023242"/>
    </source>
</evidence>
<proteinExistence type="predicted"/>
<dbReference type="SUPFAM" id="SSF57701">
    <property type="entry name" value="Zn2/Cys6 DNA-binding domain"/>
    <property type="match status" value="1"/>
</dbReference>
<evidence type="ECO:0000256" key="4">
    <source>
        <dbReference type="ARBA" id="ARBA00023125"/>
    </source>
</evidence>
<evidence type="ECO:0000313" key="10">
    <source>
        <dbReference type="EMBL" id="KAB8298147.1"/>
    </source>
</evidence>
<evidence type="ECO:0000256" key="1">
    <source>
        <dbReference type="ARBA" id="ARBA00022723"/>
    </source>
</evidence>
<dbReference type="PANTHER" id="PTHR31944">
    <property type="entry name" value="HEME-RESPONSIVE ZINC FINGER TRANSCRIPTION FACTOR HAP1"/>
    <property type="match status" value="1"/>
</dbReference>
<gene>
    <name evidence="10" type="ORF">EYC80_001902</name>
</gene>
<feature type="compositionally biased region" description="Polar residues" evidence="7">
    <location>
        <begin position="660"/>
        <end position="677"/>
    </location>
</feature>
<organism evidence="10 11">
    <name type="scientific">Monilinia laxa</name>
    <name type="common">Brown rot fungus</name>
    <name type="synonym">Sclerotinia laxa</name>
    <dbReference type="NCBI Taxonomy" id="61186"/>
    <lineage>
        <taxon>Eukaryota</taxon>
        <taxon>Fungi</taxon>
        <taxon>Dikarya</taxon>
        <taxon>Ascomycota</taxon>
        <taxon>Pezizomycotina</taxon>
        <taxon>Leotiomycetes</taxon>
        <taxon>Helotiales</taxon>
        <taxon>Sclerotiniaceae</taxon>
        <taxon>Monilinia</taxon>
    </lineage>
</organism>
<dbReference type="SMART" id="SM00066">
    <property type="entry name" value="GAL4"/>
    <property type="match status" value="1"/>
</dbReference>
<dbReference type="CDD" id="cd12148">
    <property type="entry name" value="fungal_TF_MHR"/>
    <property type="match status" value="1"/>
</dbReference>
<evidence type="ECO:0000313" key="11">
    <source>
        <dbReference type="Proteomes" id="UP000326757"/>
    </source>
</evidence>
<dbReference type="PANTHER" id="PTHR31944:SF131">
    <property type="entry name" value="HEME-RESPONSIVE ZINC FINGER TRANSCRIPTION FACTOR HAP1"/>
    <property type="match status" value="1"/>
</dbReference>
<protein>
    <recommendedName>
        <fullName evidence="9">Zn(2)-C6 fungal-type domain-containing protein</fullName>
    </recommendedName>
</protein>
<keyword evidence="4" id="KW-0238">DNA-binding</keyword>
<dbReference type="AlphaFoldDB" id="A0A5N6K754"/>
<dbReference type="InterPro" id="IPR001138">
    <property type="entry name" value="Zn2Cys6_DnaBD"/>
</dbReference>
<keyword evidence="3" id="KW-0805">Transcription regulation</keyword>
<feature type="domain" description="Zn(2)-C6 fungal-type" evidence="9">
    <location>
        <begin position="61"/>
        <end position="93"/>
    </location>
</feature>
<evidence type="ECO:0000259" key="9">
    <source>
        <dbReference type="PROSITE" id="PS50048"/>
    </source>
</evidence>
<dbReference type="Pfam" id="PF04082">
    <property type="entry name" value="Fungal_trans"/>
    <property type="match status" value="1"/>
</dbReference>
<reference evidence="10 11" key="1">
    <citation type="submission" date="2019-06" db="EMBL/GenBank/DDBJ databases">
        <title>Genome Sequence of the Brown Rot Fungal Pathogen Monilinia laxa.</title>
        <authorList>
            <person name="De Miccolis Angelini R.M."/>
            <person name="Landi L."/>
            <person name="Abate D."/>
            <person name="Pollastro S."/>
            <person name="Romanazzi G."/>
            <person name="Faretra F."/>
        </authorList>
    </citation>
    <scope>NUCLEOTIDE SEQUENCE [LARGE SCALE GENOMIC DNA]</scope>
    <source>
        <strain evidence="10 11">Mlax316</strain>
    </source>
</reference>
<evidence type="ECO:0000256" key="5">
    <source>
        <dbReference type="ARBA" id="ARBA00023163"/>
    </source>
</evidence>
<dbReference type="PROSITE" id="PS50048">
    <property type="entry name" value="ZN2_CY6_FUNGAL_2"/>
    <property type="match status" value="1"/>
</dbReference>
<dbReference type="GO" id="GO:0005634">
    <property type="term" value="C:nucleus"/>
    <property type="evidence" value="ECO:0007669"/>
    <property type="project" value="TreeGrafter"/>
</dbReference>
<dbReference type="Proteomes" id="UP000326757">
    <property type="component" value="Unassembled WGS sequence"/>
</dbReference>
<name>A0A5N6K754_MONLA</name>
<keyword evidence="11" id="KW-1185">Reference proteome</keyword>
<dbReference type="GO" id="GO:0000978">
    <property type="term" value="F:RNA polymerase II cis-regulatory region sequence-specific DNA binding"/>
    <property type="evidence" value="ECO:0007669"/>
    <property type="project" value="TreeGrafter"/>
</dbReference>
<feature type="compositionally biased region" description="Low complexity" evidence="7">
    <location>
        <begin position="650"/>
        <end position="659"/>
    </location>
</feature>
<feature type="region of interest" description="Disordered" evidence="7">
    <location>
        <begin position="650"/>
        <end position="677"/>
    </location>
</feature>
<dbReference type="OrthoDB" id="5414787at2759"/>
<sequence length="839" mass="94601">MILVLLMLLSRLVSSNCSITPPRPFCTSINFFPITCINHNAQSMEDTRFESSRKRPRPVVSCLRCREKKLKCDRLLPCQNCTKTLGGSAECTYNHDPTKSIPKSRPSTTSPGARTPDLKNTPNLGNHVDIIQGNGGVGVVEELQSRVARLEELLQVSGRLSKIQRSPSQPPSTHRVSKRPNVATRLIPGLCTLIVKGSRSRYHGQNDRITLLNQFPEAKDFINKSASSNASIINLAKDVQYLQQKSQSHLMMRKETSNQESTAIISKLREFLPGKLVCDRLLKIYTENFEKSSRILHVPSFLRLYSHFWTSPDDKIFQSSAFLPQLTTILAICYKFLDGNSGFDDDQKTYLEMASLELVTAWIDTLSRKQAIDISTLQTETLLLLARQLQLLSPDKLWCATGALVRSAMVMGLHLRPTEFKKISPFHAELRRRIWVTIVQMDLQASIAASMPSIVPDIDFNQLAPANLNDSDFDESTDELPPSKPLYEWTDSLAQVTLAMSLAQQLKVVSLIRDVDPNMDLTEVVREGRKLEELLRCVPPPLKLDGTLQRSPSHLFDCVLLDIYLRRPFLNLYRLLLWEDRQDDPSFREMQQICLESSVAILSYQDYFDPSVADLDLLSTNLYWTMFQICCKNDVLAAVLSVCQYIKTSTSTSHSNESSPGFTQNRLPTTLPSPQMTNTQFSKARLTRIVESTLEGFTKRVGEFGSDLKDVLILSVVMQSVRANGTSDLKENLMHEGAKKALSACRQTLLQSFPNGEIQLPSNNPELNEESKNAIRATSTVDVSMPTVDQNIYTTQPPYIDTLATLTPDMNQFQGDIFDFADTGIFNVDNDWSYNEFWQ</sequence>
<dbReference type="GO" id="GO:0006351">
    <property type="term" value="P:DNA-templated transcription"/>
    <property type="evidence" value="ECO:0007669"/>
    <property type="project" value="InterPro"/>
</dbReference>
<feature type="signal peptide" evidence="8">
    <location>
        <begin position="1"/>
        <end position="15"/>
    </location>
</feature>
<dbReference type="EMBL" id="VIGI01000007">
    <property type="protein sequence ID" value="KAB8298147.1"/>
    <property type="molecule type" value="Genomic_DNA"/>
</dbReference>
<dbReference type="GO" id="GO:0008270">
    <property type="term" value="F:zinc ion binding"/>
    <property type="evidence" value="ECO:0007669"/>
    <property type="project" value="InterPro"/>
</dbReference>
<feature type="region of interest" description="Disordered" evidence="7">
    <location>
        <begin position="92"/>
        <end position="125"/>
    </location>
</feature>